<evidence type="ECO:0000256" key="1">
    <source>
        <dbReference type="SAM" id="Phobius"/>
    </source>
</evidence>
<dbReference type="STRING" id="658187.LDG_8455"/>
<evidence type="ECO:0000313" key="3">
    <source>
        <dbReference type="Proteomes" id="UP000002770"/>
    </source>
</evidence>
<reference evidence="2 3" key="1">
    <citation type="journal article" date="2011" name="BMC Genomics">
        <title>Insight into cross-talk between intra-amoebal pathogens.</title>
        <authorList>
            <person name="Gimenez G."/>
            <person name="Bertelli C."/>
            <person name="Moliner C."/>
            <person name="Robert C."/>
            <person name="Raoult D."/>
            <person name="Fournier P.E."/>
            <person name="Greub G."/>
        </authorList>
    </citation>
    <scope>NUCLEOTIDE SEQUENCE [LARGE SCALE GENOMIC DNA]</scope>
    <source>
        <strain evidence="2 3">LLAP12</strain>
    </source>
</reference>
<dbReference type="Proteomes" id="UP000002770">
    <property type="component" value="Unassembled WGS sequence"/>
</dbReference>
<sequence>MANKHHPTGYVHIAQAAFAVTSIVWVLSLVVFLAHESCSLFRQHDEFAKTLSTQTMNKIPP</sequence>
<dbReference type="EMBL" id="JH413847">
    <property type="protein sequence ID" value="EHL29493.1"/>
    <property type="molecule type" value="Genomic_DNA"/>
</dbReference>
<feature type="transmembrane region" description="Helical" evidence="1">
    <location>
        <begin position="12"/>
        <end position="34"/>
    </location>
</feature>
<keyword evidence="1" id="KW-0812">Transmembrane</keyword>
<dbReference type="InParanoid" id="G9ET26"/>
<dbReference type="HOGENOM" id="CLU_2916923_0_0_6"/>
<protein>
    <submittedName>
        <fullName evidence="2">Uncharacterized protein</fullName>
    </submittedName>
</protein>
<keyword evidence="3" id="KW-1185">Reference proteome</keyword>
<evidence type="ECO:0000313" key="2">
    <source>
        <dbReference type="EMBL" id="EHL29493.1"/>
    </source>
</evidence>
<keyword evidence="1" id="KW-1133">Transmembrane helix</keyword>
<proteinExistence type="predicted"/>
<dbReference type="AlphaFoldDB" id="G9ET26"/>
<gene>
    <name evidence="2" type="ORF">LDG_8455</name>
</gene>
<name>G9ET26_9GAMM</name>
<organism evidence="2 3">
    <name type="scientific">Legionella drancourtii LLAP12</name>
    <dbReference type="NCBI Taxonomy" id="658187"/>
    <lineage>
        <taxon>Bacteria</taxon>
        <taxon>Pseudomonadati</taxon>
        <taxon>Pseudomonadota</taxon>
        <taxon>Gammaproteobacteria</taxon>
        <taxon>Legionellales</taxon>
        <taxon>Legionellaceae</taxon>
        <taxon>Legionella</taxon>
    </lineage>
</organism>
<accession>G9ET26</accession>
<keyword evidence="1" id="KW-0472">Membrane</keyword>